<reference evidence="2" key="1">
    <citation type="submission" date="2022-05" db="EMBL/GenBank/DDBJ databases">
        <title>Sphingomonas sp. strain RP10 Genome sequencing and assembly.</title>
        <authorList>
            <person name="Kim I."/>
        </authorList>
    </citation>
    <scope>NUCLEOTIDE SEQUENCE</scope>
    <source>
        <strain evidence="2">RP10</strain>
    </source>
</reference>
<feature type="signal peptide" evidence="1">
    <location>
        <begin position="1"/>
        <end position="21"/>
    </location>
</feature>
<evidence type="ECO:0000313" key="2">
    <source>
        <dbReference type="EMBL" id="MCP3735448.1"/>
    </source>
</evidence>
<sequence length="280" mass="29915">MRIGTGILLAGVTMLSSAALAQQRAPERYAIGDEVELRSLGKWYHATIVKSLGGDAYILRFDGGDEAMERESGNLRLLRRATPVAALATTAPTPALRDPQRDRIRWADGTGVGGPEGLGDSDLGTRATYRFTEYPERACPAAAEYLRRGVADSRAVAIRETIAPFCRKRAVRVAPSPSGAVPPPGRYVCMRLASSGNTITGDLRLQPGGGYSFAGDAGRYRIADGLMTFVGGPFATTTTHWVGQFHPPGPRFALPTIALRTQADVAAGNARDLQWCNLAD</sequence>
<evidence type="ECO:0000256" key="1">
    <source>
        <dbReference type="SAM" id="SignalP"/>
    </source>
</evidence>
<dbReference type="Proteomes" id="UP001139486">
    <property type="component" value="Unassembled WGS sequence"/>
</dbReference>
<evidence type="ECO:0000313" key="3">
    <source>
        <dbReference type="Proteomes" id="UP001139486"/>
    </source>
</evidence>
<name>A0A9X2KU08_9SPHN</name>
<organism evidence="2 3">
    <name type="scientific">Sphingomonas liriopis</name>
    <dbReference type="NCBI Taxonomy" id="2949094"/>
    <lineage>
        <taxon>Bacteria</taxon>
        <taxon>Pseudomonadati</taxon>
        <taxon>Pseudomonadota</taxon>
        <taxon>Alphaproteobacteria</taxon>
        <taxon>Sphingomonadales</taxon>
        <taxon>Sphingomonadaceae</taxon>
        <taxon>Sphingomonas</taxon>
    </lineage>
</organism>
<gene>
    <name evidence="2" type="ORF">M9979_11265</name>
</gene>
<proteinExistence type="predicted"/>
<feature type="chain" id="PRO_5040732103" description="Agenet-like domain-containing protein" evidence="1">
    <location>
        <begin position="22"/>
        <end position="280"/>
    </location>
</feature>
<accession>A0A9X2KU08</accession>
<dbReference type="AlphaFoldDB" id="A0A9X2KU08"/>
<protein>
    <recommendedName>
        <fullName evidence="4">Agenet-like domain-containing protein</fullName>
    </recommendedName>
</protein>
<dbReference type="CDD" id="cd04508">
    <property type="entry name" value="Tudor_SF"/>
    <property type="match status" value="1"/>
</dbReference>
<comment type="caution">
    <text evidence="2">The sequence shown here is derived from an EMBL/GenBank/DDBJ whole genome shotgun (WGS) entry which is preliminary data.</text>
</comment>
<dbReference type="EMBL" id="JAMLDY010000012">
    <property type="protein sequence ID" value="MCP3735448.1"/>
    <property type="molecule type" value="Genomic_DNA"/>
</dbReference>
<keyword evidence="3" id="KW-1185">Reference proteome</keyword>
<dbReference type="RefSeq" id="WP_254289448.1">
    <property type="nucleotide sequence ID" value="NZ_JAMLDY010000012.1"/>
</dbReference>
<keyword evidence="1" id="KW-0732">Signal</keyword>
<evidence type="ECO:0008006" key="4">
    <source>
        <dbReference type="Google" id="ProtNLM"/>
    </source>
</evidence>